<proteinExistence type="predicted"/>
<evidence type="ECO:0000313" key="4">
    <source>
        <dbReference type="Proteomes" id="UP000177810"/>
    </source>
</evidence>
<dbReference type="Pfam" id="PF00534">
    <property type="entry name" value="Glycos_transf_1"/>
    <property type="match status" value="1"/>
</dbReference>
<feature type="domain" description="Glycosyl transferase family 1" evidence="2">
    <location>
        <begin position="44"/>
        <end position="137"/>
    </location>
</feature>
<comment type="caution">
    <text evidence="3">The sequence shown here is derived from an EMBL/GenBank/DDBJ whole genome shotgun (WGS) entry which is preliminary data.</text>
</comment>
<accession>A0A1G2F625</accession>
<keyword evidence="1" id="KW-0808">Transferase</keyword>
<evidence type="ECO:0000259" key="2">
    <source>
        <dbReference type="Pfam" id="PF00534"/>
    </source>
</evidence>
<dbReference type="EMBL" id="MHMT01000006">
    <property type="protein sequence ID" value="OGZ33060.1"/>
    <property type="molecule type" value="Genomic_DNA"/>
</dbReference>
<name>A0A1G2F625_9BACT</name>
<gene>
    <name evidence="3" type="ORF">A2V69_03910</name>
</gene>
<dbReference type="PANTHER" id="PTHR46401:SF2">
    <property type="entry name" value="GLYCOSYLTRANSFERASE WBBK-RELATED"/>
    <property type="match status" value="1"/>
</dbReference>
<dbReference type="CDD" id="cd03809">
    <property type="entry name" value="GT4_MtfB-like"/>
    <property type="match status" value="1"/>
</dbReference>
<evidence type="ECO:0000256" key="1">
    <source>
        <dbReference type="ARBA" id="ARBA00022679"/>
    </source>
</evidence>
<dbReference type="SUPFAM" id="SSF53756">
    <property type="entry name" value="UDP-Glycosyltransferase/glycogen phosphorylase"/>
    <property type="match status" value="1"/>
</dbReference>
<dbReference type="InterPro" id="IPR001296">
    <property type="entry name" value="Glyco_trans_1"/>
</dbReference>
<dbReference type="STRING" id="1801990.A2V69_03910"/>
<reference evidence="3 4" key="1">
    <citation type="journal article" date="2016" name="Nat. Commun.">
        <title>Thousands of microbial genomes shed light on interconnected biogeochemical processes in an aquifer system.</title>
        <authorList>
            <person name="Anantharaman K."/>
            <person name="Brown C.T."/>
            <person name="Hug L.A."/>
            <person name="Sharon I."/>
            <person name="Castelle C.J."/>
            <person name="Probst A.J."/>
            <person name="Thomas B.C."/>
            <person name="Singh A."/>
            <person name="Wilkins M.J."/>
            <person name="Karaoz U."/>
            <person name="Brodie E.L."/>
            <person name="Williams K.H."/>
            <person name="Hubbard S.S."/>
            <person name="Banfield J.F."/>
        </authorList>
    </citation>
    <scope>NUCLEOTIDE SEQUENCE [LARGE SCALE GENOMIC DNA]</scope>
</reference>
<organism evidence="3 4">
    <name type="scientific">Candidatus Portnoybacteria bacterium RBG_13_40_8</name>
    <dbReference type="NCBI Taxonomy" id="1801990"/>
    <lineage>
        <taxon>Bacteria</taxon>
        <taxon>Candidatus Portnoyibacteriota</taxon>
    </lineage>
</organism>
<protein>
    <recommendedName>
        <fullName evidence="2">Glycosyl transferase family 1 domain-containing protein</fullName>
    </recommendedName>
</protein>
<dbReference type="Proteomes" id="UP000177810">
    <property type="component" value="Unassembled WGS sequence"/>
</dbReference>
<dbReference type="Gene3D" id="3.40.50.2000">
    <property type="entry name" value="Glycogen Phosphorylase B"/>
    <property type="match status" value="1"/>
</dbReference>
<dbReference type="PANTHER" id="PTHR46401">
    <property type="entry name" value="GLYCOSYLTRANSFERASE WBBK-RELATED"/>
    <property type="match status" value="1"/>
</dbReference>
<evidence type="ECO:0000313" key="3">
    <source>
        <dbReference type="EMBL" id="OGZ33060.1"/>
    </source>
</evidence>
<dbReference type="GO" id="GO:0016757">
    <property type="term" value="F:glycosyltransferase activity"/>
    <property type="evidence" value="ECO:0007669"/>
    <property type="project" value="InterPro"/>
</dbReference>
<dbReference type="AlphaFoldDB" id="A0A1G2F625"/>
<sequence>MKEYPKKSYILYVGNDYPHKNLERLKLAFDRLIKENNLDYQLILVTKFVSEEELDNLYKNASLFVFPSLSEGFGLPSLEAMARGVPVVSSNSTCLPEILCEAAIYFNPLDINDIYEKIKKVLTDKDLQKNLREKGYRQIKRYDWRNMAKETLKIYNNTPV</sequence>